<dbReference type="InterPro" id="IPR007235">
    <property type="entry name" value="Glyco_trans_28_C"/>
</dbReference>
<dbReference type="EMBL" id="VTFY01000021">
    <property type="protein sequence ID" value="MRX84074.1"/>
    <property type="molecule type" value="Genomic_DNA"/>
</dbReference>
<dbReference type="PANTHER" id="PTHR21015:SF22">
    <property type="entry name" value="GLYCOSYLTRANSFERASE"/>
    <property type="match status" value="1"/>
</dbReference>
<protein>
    <recommendedName>
        <fullName evidence="1">Glycosyl transferase family 28 C-terminal domain-containing protein</fullName>
    </recommendedName>
</protein>
<evidence type="ECO:0000313" key="2">
    <source>
        <dbReference type="EMBL" id="MRX84074.1"/>
    </source>
</evidence>
<dbReference type="RefSeq" id="WP_154334931.1">
    <property type="nucleotide sequence ID" value="NZ_VTFY01000021.1"/>
</dbReference>
<proteinExistence type="predicted"/>
<sequence length="359" mass="39174">MITDNNRTFHSDKMQPTVAILADANRNIGSGHAMRCISIAQQIEALGGSVRFAVSDGESKAFVEKRGFDATVLHGSSNRFGKHEARALAEFCESCDPVSVLVDSYGVDGAFFSELRARTRGSVRIAYLDDLYTFEKGHHTTPIARPVDYAINYCFDADEYEYQIAYEGSDTHCCIGSRFAPLRPWFVSKDRVEKPFVENVLVTTGATNDDNMLEKMAEGCLRALPSARVDVVVGGEASFNLPSRENVRTHTGLTDLSTLMSTSDLALSAAGTTLYELCAIGVPTIAVPIVENQLPNARGFRKMGLGLVVDISDHFVDRIASTVEELATDCAKRQDESNRMRSSVDGLGAERIAKLLINA</sequence>
<dbReference type="Pfam" id="PF04101">
    <property type="entry name" value="Glyco_tran_28_C"/>
    <property type="match status" value="1"/>
</dbReference>
<evidence type="ECO:0000259" key="1">
    <source>
        <dbReference type="Pfam" id="PF04101"/>
    </source>
</evidence>
<dbReference type="PANTHER" id="PTHR21015">
    <property type="entry name" value="UDP-N-ACETYLGLUCOSAMINE--N-ACETYLMURAMYL-(PENTAPEPTIDE) PYROPHOSPHORYL-UNDECAPRENOL N-ACETYLGLUCOSAMINE TRANSFERASE 1"/>
    <property type="match status" value="1"/>
</dbReference>
<dbReference type="Gene3D" id="3.40.50.11190">
    <property type="match status" value="1"/>
</dbReference>
<organism evidence="2 3">
    <name type="scientific">Eggerthella guodeyinii</name>
    <dbReference type="NCBI Taxonomy" id="2690837"/>
    <lineage>
        <taxon>Bacteria</taxon>
        <taxon>Bacillati</taxon>
        <taxon>Actinomycetota</taxon>
        <taxon>Coriobacteriia</taxon>
        <taxon>Eggerthellales</taxon>
        <taxon>Eggerthellaceae</taxon>
        <taxon>Eggerthella</taxon>
    </lineage>
</organism>
<dbReference type="SUPFAM" id="SSF53756">
    <property type="entry name" value="UDP-Glycosyltransferase/glycogen phosphorylase"/>
    <property type="match status" value="1"/>
</dbReference>
<keyword evidence="3" id="KW-1185">Reference proteome</keyword>
<dbReference type="Gene3D" id="3.40.50.2000">
    <property type="entry name" value="Glycogen Phosphorylase B"/>
    <property type="match status" value="1"/>
</dbReference>
<comment type="caution">
    <text evidence="2">The sequence shown here is derived from an EMBL/GenBank/DDBJ whole genome shotgun (WGS) entry which is preliminary data.</text>
</comment>
<dbReference type="Proteomes" id="UP000438093">
    <property type="component" value="Unassembled WGS sequence"/>
</dbReference>
<accession>A0A6N7RS85</accession>
<dbReference type="GO" id="GO:0016758">
    <property type="term" value="F:hexosyltransferase activity"/>
    <property type="evidence" value="ECO:0007669"/>
    <property type="project" value="InterPro"/>
</dbReference>
<evidence type="ECO:0000313" key="3">
    <source>
        <dbReference type="Proteomes" id="UP000438093"/>
    </source>
</evidence>
<gene>
    <name evidence="2" type="ORF">GJG86_16480</name>
</gene>
<feature type="domain" description="Glycosyl transferase family 28 C-terminal" evidence="1">
    <location>
        <begin position="245"/>
        <end position="339"/>
    </location>
</feature>
<reference evidence="3" key="1">
    <citation type="submission" date="2019-08" db="EMBL/GenBank/DDBJ databases">
        <title>Arthrobacter sp. nov., isolated from plateau pika and Tibetan wild ass.</title>
        <authorList>
            <person name="Ge Y."/>
        </authorList>
    </citation>
    <scope>NUCLEOTIDE SEQUENCE [LARGE SCALE GENOMIC DNA]</scope>
    <source>
        <strain evidence="3">HF-4214</strain>
    </source>
</reference>
<name>A0A6N7RS85_9ACTN</name>
<dbReference type="AlphaFoldDB" id="A0A6N7RS85"/>